<feature type="compositionally biased region" description="Polar residues" evidence="1">
    <location>
        <begin position="1"/>
        <end position="18"/>
    </location>
</feature>
<name>A0ABN1BK42_9BACI</name>
<feature type="region of interest" description="Disordered" evidence="1">
    <location>
        <begin position="1"/>
        <end position="21"/>
    </location>
</feature>
<sequence length="137" mass="16395">MHHYNQMNPYQTQTQGSFQPDHMKNQCQTYMNYHVIVQLNDGSQFDGIIDDIDAENVVILVAEDIDGEITNRQFGYDYGDNDYGYGYNGDGYDGYGRPRRRRYRRFRRQRFPFRFIGRMFPYPYFYPFSPYGYGGGY</sequence>
<evidence type="ECO:0000313" key="3">
    <source>
        <dbReference type="Proteomes" id="UP001500880"/>
    </source>
</evidence>
<organism evidence="2 3">
    <name type="scientific">Salinibacillus aidingensis</name>
    <dbReference type="NCBI Taxonomy" id="237684"/>
    <lineage>
        <taxon>Bacteria</taxon>
        <taxon>Bacillati</taxon>
        <taxon>Bacillota</taxon>
        <taxon>Bacilli</taxon>
        <taxon>Bacillales</taxon>
        <taxon>Bacillaceae</taxon>
        <taxon>Salinibacillus</taxon>
    </lineage>
</organism>
<evidence type="ECO:0000256" key="1">
    <source>
        <dbReference type="SAM" id="MobiDB-lite"/>
    </source>
</evidence>
<accession>A0ABN1BK42</accession>
<gene>
    <name evidence="2" type="ORF">GCM10008986_28160</name>
</gene>
<protein>
    <submittedName>
        <fullName evidence="2">Uncharacterized protein</fullName>
    </submittedName>
</protein>
<reference evidence="2 3" key="1">
    <citation type="journal article" date="2019" name="Int. J. Syst. Evol. Microbiol.">
        <title>The Global Catalogue of Microorganisms (GCM) 10K type strain sequencing project: providing services to taxonomists for standard genome sequencing and annotation.</title>
        <authorList>
            <consortium name="The Broad Institute Genomics Platform"/>
            <consortium name="The Broad Institute Genome Sequencing Center for Infectious Disease"/>
            <person name="Wu L."/>
            <person name="Ma J."/>
        </authorList>
    </citation>
    <scope>NUCLEOTIDE SEQUENCE [LARGE SCALE GENOMIC DNA]</scope>
    <source>
        <strain evidence="2 3">JCM 12389</strain>
    </source>
</reference>
<keyword evidence="3" id="KW-1185">Reference proteome</keyword>
<evidence type="ECO:0000313" key="2">
    <source>
        <dbReference type="EMBL" id="GAA0499373.1"/>
    </source>
</evidence>
<comment type="caution">
    <text evidence="2">The sequence shown here is derived from an EMBL/GenBank/DDBJ whole genome shotgun (WGS) entry which is preliminary data.</text>
</comment>
<proteinExistence type="predicted"/>
<dbReference type="EMBL" id="BAAADO010000006">
    <property type="protein sequence ID" value="GAA0499373.1"/>
    <property type="molecule type" value="Genomic_DNA"/>
</dbReference>
<dbReference type="Proteomes" id="UP001500880">
    <property type="component" value="Unassembled WGS sequence"/>
</dbReference>